<evidence type="ECO:0000313" key="2">
    <source>
        <dbReference type="Proteomes" id="UP000010845"/>
    </source>
</evidence>
<protein>
    <submittedName>
        <fullName evidence="1">Uncharacterized protein</fullName>
    </submittedName>
</protein>
<reference evidence="1 2" key="1">
    <citation type="submission" date="2012-03" db="EMBL/GenBank/DDBJ databases">
        <title>Complete sequence of chromosome of Thermoanaerobacterium thermosaccharolyticum M0795.</title>
        <authorList>
            <consortium name="US DOE Joint Genome Institute"/>
            <person name="Lucas S."/>
            <person name="Han J."/>
            <person name="Lapidus A."/>
            <person name="Cheng J.-F."/>
            <person name="Goodwin L."/>
            <person name="Pitluck S."/>
            <person name="Peters L."/>
            <person name="Teshima H."/>
            <person name="Detter J.C."/>
            <person name="Han C."/>
            <person name="Tapia R."/>
            <person name="Land M."/>
            <person name="Hauser L."/>
            <person name="Kyrpides N."/>
            <person name="Ivanova N."/>
            <person name="Pagani I."/>
            <person name="Feinberg L."/>
            <person name="Folden J."/>
            <person name="Hogsett D."/>
            <person name="Shaw J."/>
            <person name="Woyke T."/>
        </authorList>
    </citation>
    <scope>NUCLEOTIDE SEQUENCE [LARGE SCALE GENOMIC DNA]</scope>
    <source>
        <strain evidence="1 2">M0795</strain>
    </source>
</reference>
<proteinExistence type="predicted"/>
<accession>L0IJK3</accession>
<gene>
    <name evidence="1" type="ORF">Thethe_02109</name>
</gene>
<dbReference type="HOGENOM" id="CLU_626900_0_0_9"/>
<dbReference type="AlphaFoldDB" id="L0IJK3"/>
<dbReference type="EMBL" id="CP003066">
    <property type="protein sequence ID" value="AGB19695.1"/>
    <property type="molecule type" value="Genomic_DNA"/>
</dbReference>
<dbReference type="RefSeq" id="WP_015312179.1">
    <property type="nucleotide sequence ID" value="NC_019970.1"/>
</dbReference>
<evidence type="ECO:0000313" key="1">
    <source>
        <dbReference type="EMBL" id="AGB19695.1"/>
    </source>
</evidence>
<dbReference type="Proteomes" id="UP000010845">
    <property type="component" value="Chromosome"/>
</dbReference>
<name>L0IJK3_THETR</name>
<sequence length="437" mass="52722">MVKSLYTTNKANSYYSFYQYNLILKFLYAIEIFAPEVINDLKLLLEIYKRDSETLDLVIPKINDFRVTTNKYEYPKLEDFWKTFKKNISNINSKKVKQQDIEKIKNFESALEAWRDKYNLNNENGFYEGLALIAIVITAKYMLDDSLYYENGFFYEKKTDELIYYLPMAGRIDIPEIEDAPVEIKEKRKDKNYISLSLFLNIDSDLIRNVKKDKTYPYFIFAFTPFCPYNPYKLHFGNHEDDLDYENAEEFEDLLFSDYVKSCILDPANRNDCVLNLNRKYIKNKELKKYISKFSKLSITDIETLSMDDELELTPWYEHSILYWDPTLETWEDFNKRIDALFNRYKELYKKRTEEFLRQNNFIKGKEKRKEEHIKWLVLYQIKGWELNQVADYIVEETDKCYEESNIYKNVKDVADLIGITIRKRYTKNHLNYKKNC</sequence>
<dbReference type="KEGG" id="tto:Thethe_02109"/>
<organism evidence="1 2">
    <name type="scientific">Thermoanaerobacterium thermosaccharolyticum M0795</name>
    <dbReference type="NCBI Taxonomy" id="698948"/>
    <lineage>
        <taxon>Bacteria</taxon>
        <taxon>Bacillati</taxon>
        <taxon>Bacillota</taxon>
        <taxon>Clostridia</taxon>
        <taxon>Thermoanaerobacterales</taxon>
        <taxon>Thermoanaerobacteraceae</taxon>
        <taxon>Thermoanaerobacterium</taxon>
    </lineage>
</organism>
<dbReference type="PATRIC" id="fig|698948.3.peg.2099"/>